<evidence type="ECO:0000256" key="5">
    <source>
        <dbReference type="ARBA" id="ARBA00023136"/>
    </source>
</evidence>
<name>A0A1C9IEA6_STRSU</name>
<dbReference type="EMBL" id="KU665261">
    <property type="protein sequence ID" value="AOP02637.1"/>
    <property type="molecule type" value="Genomic_DNA"/>
</dbReference>
<evidence type="ECO:0000256" key="4">
    <source>
        <dbReference type="ARBA" id="ARBA00022989"/>
    </source>
</evidence>
<keyword evidence="5 6" id="KW-0472">Membrane</keyword>
<feature type="transmembrane region" description="Helical" evidence="6">
    <location>
        <begin position="381"/>
        <end position="406"/>
    </location>
</feature>
<dbReference type="InterPro" id="IPR050833">
    <property type="entry name" value="Poly_Biosynth_Transport"/>
</dbReference>
<comment type="subcellular location">
    <subcellularLocation>
        <location evidence="1">Cell membrane</location>
        <topology evidence="1">Multi-pass membrane protein</topology>
    </subcellularLocation>
</comment>
<feature type="transmembrane region" description="Helical" evidence="6">
    <location>
        <begin position="241"/>
        <end position="260"/>
    </location>
</feature>
<keyword evidence="3 6" id="KW-0812">Transmembrane</keyword>
<keyword evidence="4 6" id="KW-1133">Transmembrane helix</keyword>
<feature type="transmembrane region" description="Helical" evidence="6">
    <location>
        <begin position="50"/>
        <end position="68"/>
    </location>
</feature>
<evidence type="ECO:0000256" key="3">
    <source>
        <dbReference type="ARBA" id="ARBA00022692"/>
    </source>
</evidence>
<dbReference type="PANTHER" id="PTHR30250:SF26">
    <property type="entry name" value="PSMA PROTEIN"/>
    <property type="match status" value="1"/>
</dbReference>
<evidence type="ECO:0000256" key="6">
    <source>
        <dbReference type="SAM" id="Phobius"/>
    </source>
</evidence>
<feature type="transmembrane region" description="Helical" evidence="6">
    <location>
        <begin position="182"/>
        <end position="202"/>
    </location>
</feature>
<sequence>MKKRLYINSAISLFYQICSVVIGLIIPRLILQKYGSEINGVVNSITQLLGFISLLDLGVGGVVQSALYKPLAEHDENKVSQIYSSATKYFNSIAKILLVYIFVLCLYYGLFKNDEFDWIFTTTLILVIAINYFTQYYLGICNTLLLNADQRISIVTLINLFVLLINTVATIVMLQLDISVQWVKLVSSCTFLLRSFLLATYVKMKYSIKKIKNPPKGVIKNQWSGLAQHIAVSVTNSVDNLLLTMFGTFSMISIYNVYVLPLLSIRNLLEVTSNSYKSFFGRLIAKSEKERLLIEFARYEMLLHYICTLIMGTTLVTLIPFVIVYTTGVNDVSYKNSLFCLMITLAYFMFMLRTIYTNVIFAAGKFKETQIYSVIECLINIVLSFILVFPLGFTGVAIGTVVSSFYRMASSAWYLKKDILERSIVHFVKHMVIDFICFVPIIIVGQLFPFTGMGIIDLVLYAVEMFAVSFLSCTVIHCIAYFQQIYCIVNSLAKRIKR</sequence>
<feature type="transmembrane region" description="Helical" evidence="6">
    <location>
        <begin position="12"/>
        <end position="30"/>
    </location>
</feature>
<feature type="transmembrane region" description="Helical" evidence="6">
    <location>
        <begin position="427"/>
        <end position="448"/>
    </location>
</feature>
<protein>
    <submittedName>
        <fullName evidence="7">Wzx</fullName>
    </submittedName>
</protein>
<evidence type="ECO:0000256" key="2">
    <source>
        <dbReference type="ARBA" id="ARBA00022475"/>
    </source>
</evidence>
<proteinExistence type="predicted"/>
<gene>
    <name evidence="7" type="primary">cpsO</name>
    <name evidence="7" type="ORF">YS250-orf15</name>
</gene>
<feature type="transmembrane region" description="Helical" evidence="6">
    <location>
        <begin position="468"/>
        <end position="489"/>
    </location>
</feature>
<dbReference type="AlphaFoldDB" id="A0A1C9IEA6"/>
<feature type="transmembrane region" description="Helical" evidence="6">
    <location>
        <begin position="154"/>
        <end position="176"/>
    </location>
</feature>
<feature type="transmembrane region" description="Helical" evidence="6">
    <location>
        <begin position="302"/>
        <end position="326"/>
    </location>
</feature>
<organism evidence="7">
    <name type="scientific">Streptococcus suis</name>
    <dbReference type="NCBI Taxonomy" id="1307"/>
    <lineage>
        <taxon>Bacteria</taxon>
        <taxon>Bacillati</taxon>
        <taxon>Bacillota</taxon>
        <taxon>Bacilli</taxon>
        <taxon>Lactobacillales</taxon>
        <taxon>Streptococcaceae</taxon>
        <taxon>Streptococcus</taxon>
    </lineage>
</organism>
<feature type="transmembrane region" description="Helical" evidence="6">
    <location>
        <begin position="116"/>
        <end position="133"/>
    </location>
</feature>
<evidence type="ECO:0000256" key="1">
    <source>
        <dbReference type="ARBA" id="ARBA00004651"/>
    </source>
</evidence>
<evidence type="ECO:0000313" key="7">
    <source>
        <dbReference type="EMBL" id="AOP02637.1"/>
    </source>
</evidence>
<accession>A0A1C9IEA6</accession>
<keyword evidence="2" id="KW-1003">Cell membrane</keyword>
<dbReference type="GO" id="GO:0005886">
    <property type="term" value="C:plasma membrane"/>
    <property type="evidence" value="ECO:0007669"/>
    <property type="project" value="UniProtKB-SubCell"/>
</dbReference>
<feature type="transmembrane region" description="Helical" evidence="6">
    <location>
        <begin position="89"/>
        <end position="110"/>
    </location>
</feature>
<dbReference type="PANTHER" id="PTHR30250">
    <property type="entry name" value="PST FAMILY PREDICTED COLANIC ACID TRANSPORTER"/>
    <property type="match status" value="1"/>
</dbReference>
<reference evidence="7" key="1">
    <citation type="journal article" date="2016" name="Appl. Environ. Microbiol.">
        <title>Novel capsular polysaccharide Loci and new diagnostic tools for high-throughput capsular gene typing in Streptococcus suis.</title>
        <authorList>
            <person name="Zheng H."/>
            <person name="Bai X."/>
            <person name="Xu J."/>
        </authorList>
    </citation>
    <scope>NUCLEOTIDE SEQUENCE</scope>
    <source>
        <strain evidence="7">YS250</strain>
    </source>
</reference>
<feature type="transmembrane region" description="Helical" evidence="6">
    <location>
        <begin position="338"/>
        <end position="361"/>
    </location>
</feature>